<comment type="caution">
    <text evidence="2">The sequence shown here is derived from an EMBL/GenBank/DDBJ whole genome shotgun (WGS) entry which is preliminary data.</text>
</comment>
<accession>A0ABT1GB81</accession>
<reference evidence="2 3" key="1">
    <citation type="submission" date="2022-03" db="EMBL/GenBank/DDBJ databases">
        <title>Genomic Encyclopedia of Type Strains, Phase III (KMG-III): the genomes of soil and plant-associated and newly described type strains.</title>
        <authorList>
            <person name="Whitman W."/>
        </authorList>
    </citation>
    <scope>NUCLEOTIDE SEQUENCE [LARGE SCALE GENOMIC DNA]</scope>
    <source>
        <strain evidence="2 3">BSker1</strain>
    </source>
</reference>
<dbReference type="EMBL" id="JALJYF010000002">
    <property type="protein sequence ID" value="MCP1728170.1"/>
    <property type="molecule type" value="Genomic_DNA"/>
</dbReference>
<proteinExistence type="predicted"/>
<feature type="region of interest" description="Disordered" evidence="1">
    <location>
        <begin position="28"/>
        <end position="86"/>
    </location>
</feature>
<sequence>MRVNWILLALAAATLIFLMILRPGGTPDQQATEFADDSADSERQASSVPADSGEVRERRAPEATADAGEAVVDPQPEAERPSGGYDSIGRLFHASDDYHALTEDMIDAAQEGDAAAQYYLSRVLSQCRLAVSQFDGEFPDEQQMAMATPGELNPEINDLMMEQVGRCRGFFDDEPDHYGDADGWLEEAAKQGYGPAVMQQGIRQYQHWRVGRDSDFDPAQVVDTLRKRNPDTLASASQLSALGGSPQEDEMAWLMLACEYGQDCSADADWVKALCLQEGCPPGFQGAEDALSLLMTPGELERARDRMDELEQALDAGDFESLFP</sequence>
<evidence type="ECO:0000313" key="2">
    <source>
        <dbReference type="EMBL" id="MCP1728170.1"/>
    </source>
</evidence>
<protein>
    <submittedName>
        <fullName evidence="2">TPR repeat protein</fullName>
    </submittedName>
</protein>
<organism evidence="2 3">
    <name type="scientific">Natronospira proteinivora</name>
    <dbReference type="NCBI Taxonomy" id="1807133"/>
    <lineage>
        <taxon>Bacteria</taxon>
        <taxon>Pseudomonadati</taxon>
        <taxon>Pseudomonadota</taxon>
        <taxon>Gammaproteobacteria</taxon>
        <taxon>Natronospirales</taxon>
        <taxon>Natronospiraceae</taxon>
        <taxon>Natronospira</taxon>
    </lineage>
</organism>
<name>A0ABT1GB81_9GAMM</name>
<evidence type="ECO:0000313" key="3">
    <source>
        <dbReference type="Proteomes" id="UP001523550"/>
    </source>
</evidence>
<evidence type="ECO:0000256" key="1">
    <source>
        <dbReference type="SAM" id="MobiDB-lite"/>
    </source>
</evidence>
<gene>
    <name evidence="2" type="ORF">J2T60_002170</name>
</gene>
<dbReference type="RefSeq" id="WP_253449793.1">
    <property type="nucleotide sequence ID" value="NZ_JALJYF010000002.1"/>
</dbReference>
<keyword evidence="3" id="KW-1185">Reference proteome</keyword>
<dbReference type="Proteomes" id="UP001523550">
    <property type="component" value="Unassembled WGS sequence"/>
</dbReference>